<dbReference type="AlphaFoldDB" id="A0A5Y9P595"/>
<dbReference type="EMBL" id="AAKCWO010000017">
    <property type="protein sequence ID" value="ECQ7788685.1"/>
    <property type="molecule type" value="Genomic_DNA"/>
</dbReference>
<name>A0A5Y9P595_SALER</name>
<protein>
    <submittedName>
        <fullName evidence="1">Uncharacterized protein</fullName>
    </submittedName>
</protein>
<organism evidence="1">
    <name type="scientific">Salmonella enterica</name>
    <name type="common">Salmonella choleraesuis</name>
    <dbReference type="NCBI Taxonomy" id="28901"/>
    <lineage>
        <taxon>Bacteria</taxon>
        <taxon>Pseudomonadati</taxon>
        <taxon>Pseudomonadota</taxon>
        <taxon>Gammaproteobacteria</taxon>
        <taxon>Enterobacterales</taxon>
        <taxon>Enterobacteriaceae</taxon>
        <taxon>Salmonella</taxon>
    </lineage>
</organism>
<comment type="caution">
    <text evidence="1">The sequence shown here is derived from an EMBL/GenBank/DDBJ whole genome shotgun (WGS) entry which is preliminary data.</text>
</comment>
<proteinExistence type="predicted"/>
<evidence type="ECO:0000313" key="1">
    <source>
        <dbReference type="EMBL" id="ECQ7788685.1"/>
    </source>
</evidence>
<reference evidence="1" key="1">
    <citation type="submission" date="2019-09" db="EMBL/GenBank/DDBJ databases">
        <authorList>
            <consortium name="PulseNet: The National Subtyping Network for Foodborne Disease Surveillance"/>
            <person name="Tarr C.L."/>
            <person name="Trees E."/>
            <person name="Katz L.S."/>
            <person name="Carleton-Romer H.A."/>
            <person name="Stroika S."/>
            <person name="Kucerova Z."/>
            <person name="Roache K.F."/>
            <person name="Sabol A.L."/>
            <person name="Besser J."/>
            <person name="Gerner-Smidt P."/>
        </authorList>
    </citation>
    <scope>NUCLEOTIDE SEQUENCE</scope>
    <source>
        <strain evidence="1">PNUSAS081464</strain>
    </source>
</reference>
<sequence>MSVKAEVKSLRRIQDKISHGGRIAPFIHSAKPGYICVDFYSRNRALFDDNSEWDVDDYEAQKMILPFSGRDEFRRVYRLARLLRGCPRSHMESLLWRKYG</sequence>
<accession>A0A5Y9P595</accession>
<gene>
    <name evidence="1" type="ORF">F0Z93_08670</name>
</gene>